<evidence type="ECO:0000256" key="1">
    <source>
        <dbReference type="ARBA" id="ARBA00023002"/>
    </source>
</evidence>
<protein>
    <submittedName>
        <fullName evidence="3">TIGR03668 family PPOX class F420-dependent oxidoreductase</fullName>
    </submittedName>
</protein>
<gene>
    <name evidence="3" type="ORF">EFW17_21125</name>
</gene>
<dbReference type="GO" id="GO:0005829">
    <property type="term" value="C:cytosol"/>
    <property type="evidence" value="ECO:0007669"/>
    <property type="project" value="TreeGrafter"/>
</dbReference>
<evidence type="ECO:0000313" key="3">
    <source>
        <dbReference type="EMBL" id="RNL81798.1"/>
    </source>
</evidence>
<dbReference type="InterPro" id="IPR052019">
    <property type="entry name" value="F420H2_bilvrd_red/Heme_oxyg"/>
</dbReference>
<dbReference type="PANTHER" id="PTHR35176">
    <property type="entry name" value="HEME OXYGENASE HI_0854-RELATED"/>
    <property type="match status" value="1"/>
</dbReference>
<dbReference type="InterPro" id="IPR012349">
    <property type="entry name" value="Split_barrel_FMN-bd"/>
</dbReference>
<comment type="caution">
    <text evidence="3">The sequence shown here is derived from an EMBL/GenBank/DDBJ whole genome shotgun (WGS) entry which is preliminary data.</text>
</comment>
<keyword evidence="1" id="KW-0560">Oxidoreductase</keyword>
<dbReference type="RefSeq" id="WP_123203176.1">
    <property type="nucleotide sequence ID" value="NZ_RJMB01000029.1"/>
</dbReference>
<dbReference type="GO" id="GO:0070967">
    <property type="term" value="F:coenzyme F420 binding"/>
    <property type="evidence" value="ECO:0007669"/>
    <property type="project" value="TreeGrafter"/>
</dbReference>
<dbReference type="EMBL" id="RJMB01000029">
    <property type="protein sequence ID" value="RNL81798.1"/>
    <property type="molecule type" value="Genomic_DNA"/>
</dbReference>
<dbReference type="SUPFAM" id="SSF50475">
    <property type="entry name" value="FMN-binding split barrel"/>
    <property type="match status" value="1"/>
</dbReference>
<evidence type="ECO:0000313" key="4">
    <source>
        <dbReference type="Proteomes" id="UP000269198"/>
    </source>
</evidence>
<reference evidence="3 4" key="1">
    <citation type="submission" date="2018-11" db="EMBL/GenBank/DDBJ databases">
        <title>The genome draft of YIM 96095.</title>
        <authorList>
            <person name="Tang S.-K."/>
            <person name="Chunyu W.-X."/>
            <person name="Feng Y.-Z."/>
        </authorList>
    </citation>
    <scope>NUCLEOTIDE SEQUENCE [LARGE SCALE GENOMIC DNA]</scope>
    <source>
        <strain evidence="3 4">YIM 96095</strain>
    </source>
</reference>
<sequence>MRWSSERARDRFAASRVARLATVSAEGQPHLVPVTFAVRGNTIATAVDAKPKRTADLKRLANITANPGVCLLADEYDEDWQHLWWARADGEARVVADGPERDDALRWLTRRYPPYERNPPNGPVILVDVRRWSGWSFG</sequence>
<dbReference type="Gene3D" id="2.30.110.10">
    <property type="entry name" value="Electron Transport, Fmn-binding Protein, Chain A"/>
    <property type="match status" value="1"/>
</dbReference>
<dbReference type="Pfam" id="PF01243">
    <property type="entry name" value="PNPOx_N"/>
    <property type="match status" value="1"/>
</dbReference>
<dbReference type="PANTHER" id="PTHR35176:SF2">
    <property type="entry name" value="F420H(2)-DEPENDENT REDUCTASE RV1155"/>
    <property type="match status" value="1"/>
</dbReference>
<accession>A0A3N0E1S4</accession>
<proteinExistence type="predicted"/>
<dbReference type="GO" id="GO:0016627">
    <property type="term" value="F:oxidoreductase activity, acting on the CH-CH group of donors"/>
    <property type="evidence" value="ECO:0007669"/>
    <property type="project" value="TreeGrafter"/>
</dbReference>
<dbReference type="Proteomes" id="UP000269198">
    <property type="component" value="Unassembled WGS sequence"/>
</dbReference>
<organism evidence="3 4">
    <name type="scientific">Halostreptopolyspora alba</name>
    <dbReference type="NCBI Taxonomy" id="2487137"/>
    <lineage>
        <taxon>Bacteria</taxon>
        <taxon>Bacillati</taxon>
        <taxon>Actinomycetota</taxon>
        <taxon>Actinomycetes</taxon>
        <taxon>Streptosporangiales</taxon>
        <taxon>Nocardiopsidaceae</taxon>
        <taxon>Halostreptopolyspora</taxon>
    </lineage>
</organism>
<dbReference type="OrthoDB" id="9812086at2"/>
<dbReference type="InterPro" id="IPR019967">
    <property type="entry name" value="F420-dep_enz_PPOX_Rv0121"/>
</dbReference>
<name>A0A3N0E1S4_9ACTN</name>
<keyword evidence="4" id="KW-1185">Reference proteome</keyword>
<feature type="domain" description="Pyridoxamine 5'-phosphate oxidase N-terminal" evidence="2">
    <location>
        <begin position="6"/>
        <end position="135"/>
    </location>
</feature>
<evidence type="ECO:0000259" key="2">
    <source>
        <dbReference type="Pfam" id="PF01243"/>
    </source>
</evidence>
<dbReference type="InterPro" id="IPR011576">
    <property type="entry name" value="Pyridox_Oxase_N"/>
</dbReference>
<dbReference type="AlphaFoldDB" id="A0A3N0E1S4"/>
<dbReference type="NCBIfam" id="TIGR03668">
    <property type="entry name" value="Rv0121_F420"/>
    <property type="match status" value="1"/>
</dbReference>